<feature type="signal peptide" evidence="1">
    <location>
        <begin position="1"/>
        <end position="27"/>
    </location>
</feature>
<dbReference type="PANTHER" id="PTHR46254">
    <property type="entry name" value="PROTEIN GVQW1-RELATED"/>
    <property type="match status" value="1"/>
</dbReference>
<organism evidence="2 3">
    <name type="scientific">Papio anubis</name>
    <name type="common">Olive baboon</name>
    <dbReference type="NCBI Taxonomy" id="9555"/>
    <lineage>
        <taxon>Eukaryota</taxon>
        <taxon>Metazoa</taxon>
        <taxon>Chordata</taxon>
        <taxon>Craniata</taxon>
        <taxon>Vertebrata</taxon>
        <taxon>Euteleostomi</taxon>
        <taxon>Mammalia</taxon>
        <taxon>Eutheria</taxon>
        <taxon>Euarchontoglires</taxon>
        <taxon>Primates</taxon>
        <taxon>Haplorrhini</taxon>
        <taxon>Catarrhini</taxon>
        <taxon>Cercopithecidae</taxon>
        <taxon>Cercopithecinae</taxon>
        <taxon>Papio</taxon>
    </lineage>
</organism>
<reference evidence="2 3" key="1">
    <citation type="submission" date="2012-03" db="EMBL/GenBank/DDBJ databases">
        <title>Whole Genome Assembly of Papio anubis.</title>
        <authorList>
            <person name="Liu Y.L."/>
            <person name="Abraham K.A."/>
            <person name="Akbar H.A."/>
            <person name="Ali S.A."/>
            <person name="Anosike U.A."/>
            <person name="Aqrawi P.A."/>
            <person name="Arias F.A."/>
            <person name="Attaway T.A."/>
            <person name="Awwad R.A."/>
            <person name="Babu C.B."/>
            <person name="Bandaranaike D.B."/>
            <person name="Battles P.B."/>
            <person name="Bell A.B."/>
            <person name="Beltran B.B."/>
            <person name="Berhane-Mersha D.B."/>
            <person name="Bess C.B."/>
            <person name="Bickham C.B."/>
            <person name="Bolden T.B."/>
            <person name="Carter K.C."/>
            <person name="Chau D.C."/>
            <person name="Chavez A.C."/>
            <person name="Clerc-Blankenburg K.C."/>
            <person name="Coyle M.C."/>
            <person name="Dao M.D."/>
            <person name="Davila M.L.D."/>
            <person name="Davy-Carroll L.D."/>
            <person name="Denson S.D."/>
            <person name="Dinh H.D."/>
            <person name="Fernandez S.F."/>
            <person name="Fernando P.F."/>
            <person name="Forbes L.F."/>
            <person name="Francis C.F."/>
            <person name="Francisco L.F."/>
            <person name="Fu Q.F."/>
            <person name="Garcia-Iii R.G."/>
            <person name="Garrett T.G."/>
            <person name="Gross S.G."/>
            <person name="Gubbala S.G."/>
            <person name="Hirani K.H."/>
            <person name="Hogues M.H."/>
            <person name="Hollins B.H."/>
            <person name="Jackson L.J."/>
            <person name="Javaid M.J."/>
            <person name="Jhangiani S.J."/>
            <person name="Johnson A.J."/>
            <person name="Johnson B.J."/>
            <person name="Jones J.J."/>
            <person name="Joshi V.J."/>
            <person name="Kalu J.K."/>
            <person name="Khan N.K."/>
            <person name="Korchina V.K."/>
            <person name="Kovar C.K."/>
            <person name="Lago L.L."/>
            <person name="Lara F.L."/>
            <person name="Le T.-K.L."/>
            <person name="Lee S.L."/>
            <person name="Legall-Iii F.L."/>
            <person name="Lemon S.L."/>
            <person name="Liu J.L."/>
            <person name="Liu Y.-S.L."/>
            <person name="Liyanage D.L."/>
            <person name="Lopez J.L."/>
            <person name="Lorensuhewa L.L."/>
            <person name="Mata R.M."/>
            <person name="Mathew T.M."/>
            <person name="Mercado C.M."/>
            <person name="Mercado I.M."/>
            <person name="Morales K.M."/>
            <person name="Morgan M.M."/>
            <person name="Munidasa M.M."/>
            <person name="Ngo D.N."/>
            <person name="Nguyen L.N."/>
            <person name="Nguyen T.N."/>
            <person name="Nguyen N.N."/>
            <person name="Obregon M.O."/>
            <person name="Okwuonu G.O."/>
            <person name="Ongeri F.O."/>
            <person name="Onwere C.O."/>
            <person name="Osifeso I.O."/>
            <person name="Parra A.P."/>
            <person name="Patil S.P."/>
            <person name="Perez A.P."/>
            <person name="Perez Y.P."/>
            <person name="Pham C.P."/>
            <person name="Pu L.-L.P."/>
            <person name="Puazo M.P."/>
            <person name="Quiroz J.Q."/>
            <person name="Rouhana J.R."/>
            <person name="Ruiz M.R."/>
            <person name="Ruiz S.-J.R."/>
            <person name="Saada N.S."/>
            <person name="Santibanez J.S."/>
            <person name="Scheel M.S."/>
            <person name="Schneider B.S."/>
            <person name="Simmons D.S."/>
            <person name="Sisson I.S."/>
            <person name="Tang L.-Y.T."/>
            <person name="Thornton R.T."/>
            <person name="Tisius J.T."/>
            <person name="Toledanes G.T."/>
            <person name="Trejos Z.T."/>
            <person name="Usmani K.U."/>
            <person name="Varghese R.V."/>
            <person name="Vattathil S.V."/>
            <person name="Vee V.V."/>
            <person name="Walker D.W."/>
            <person name="Weissenberger G.W."/>
            <person name="White C.W."/>
            <person name="Williams A.W."/>
            <person name="Woodworth J.W."/>
            <person name="Wright R.W."/>
            <person name="Zhu Y.Z."/>
            <person name="Han Y.H."/>
            <person name="Newsham I.N."/>
            <person name="Nazareth L.N."/>
            <person name="Worley K.W."/>
            <person name="Muzny D.M."/>
            <person name="Rogers J.R."/>
            <person name="Gibbs R.G."/>
        </authorList>
    </citation>
    <scope>NUCLEOTIDE SEQUENCE [LARGE SCALE GENOMIC DNA]</scope>
</reference>
<dbReference type="PRINTS" id="PR02045">
    <property type="entry name" value="F138DOMAIN"/>
</dbReference>
<reference evidence="2" key="2">
    <citation type="submission" date="2025-08" db="UniProtKB">
        <authorList>
            <consortium name="Ensembl"/>
        </authorList>
    </citation>
    <scope>IDENTIFICATION</scope>
</reference>
<protein>
    <submittedName>
        <fullName evidence="2">Uncharacterized protein</fullName>
    </submittedName>
</protein>
<dbReference type="PANTHER" id="PTHR46254:SF3">
    <property type="entry name" value="SECRETED PROTEIN"/>
    <property type="match status" value="1"/>
</dbReference>
<keyword evidence="1" id="KW-0732">Signal</keyword>
<dbReference type="Ensembl" id="ENSPANT00000082847.1">
    <property type="protein sequence ID" value="ENSPANP00000053520.1"/>
    <property type="gene ID" value="ENSPANG00000048134.1"/>
</dbReference>
<evidence type="ECO:0000313" key="2">
    <source>
        <dbReference type="Ensembl" id="ENSPANP00000053520.1"/>
    </source>
</evidence>
<sequence length="253" mass="27955">MASLLISSPTSSPGFVSLLLAVSKVLGLPSLLPVPGSSCLSIFCPSSSNLWICLHSEYFIWFRKCRSISTIFSKAFFILQPFLSFLVSSHLNLNRIILMPASHTASTAVGMGQKSMCLGLIHGLQHMQKHYLSELWTAHLINWKNLTLIAQAGVQWRDLGSLQPLPPGFKRFSCLSLLSSWDYKHEPPCLANFVFSVKTGFLHVGKPGLKLLTSGNLSTLASQSARITGMSHHAQLTSFFKSLICRDYFILLI</sequence>
<keyword evidence="3" id="KW-1185">Reference proteome</keyword>
<proteinExistence type="predicted"/>
<feature type="chain" id="PRO_5035210034" evidence="1">
    <location>
        <begin position="28"/>
        <end position="253"/>
    </location>
</feature>
<evidence type="ECO:0000256" key="1">
    <source>
        <dbReference type="SAM" id="SignalP"/>
    </source>
</evidence>
<evidence type="ECO:0000313" key="3">
    <source>
        <dbReference type="Proteomes" id="UP000028761"/>
    </source>
</evidence>
<dbReference type="Proteomes" id="UP000028761">
    <property type="component" value="Chromosome 8"/>
</dbReference>
<dbReference type="GeneTree" id="ENSGT00940000170471"/>
<dbReference type="AlphaFoldDB" id="A0A8I5N2H8"/>
<accession>A0A8I5N2H8</accession>
<reference evidence="2" key="3">
    <citation type="submission" date="2025-09" db="UniProtKB">
        <authorList>
            <consortium name="Ensembl"/>
        </authorList>
    </citation>
    <scope>IDENTIFICATION</scope>
</reference>
<name>A0A8I5N2H8_PAPAN</name>